<dbReference type="Proteomes" id="UP000004699">
    <property type="component" value="Unassembled WGS sequence"/>
</dbReference>
<dbReference type="SUPFAM" id="SSF88697">
    <property type="entry name" value="PUA domain-like"/>
    <property type="match status" value="1"/>
</dbReference>
<evidence type="ECO:0000259" key="1">
    <source>
        <dbReference type="PROSITE" id="PS51787"/>
    </source>
</evidence>
<dbReference type="PANTHER" id="PTHR46732">
    <property type="entry name" value="ATP-DEPENDENT PROTEASE LA (LON) DOMAIN PROTEIN"/>
    <property type="match status" value="1"/>
</dbReference>
<evidence type="ECO:0000313" key="3">
    <source>
        <dbReference type="Proteomes" id="UP000004699"/>
    </source>
</evidence>
<dbReference type="Pfam" id="PF02190">
    <property type="entry name" value="LON_substr_bdg"/>
    <property type="match status" value="1"/>
</dbReference>
<gene>
    <name evidence="2" type="ORF">NOR51B_2192</name>
</gene>
<dbReference type="SMART" id="SM00464">
    <property type="entry name" value="LON"/>
    <property type="match status" value="1"/>
</dbReference>
<organism evidence="2 3">
    <name type="scientific">Luminiphilus syltensis NOR5-1B</name>
    <dbReference type="NCBI Taxonomy" id="565045"/>
    <lineage>
        <taxon>Bacteria</taxon>
        <taxon>Pseudomonadati</taxon>
        <taxon>Pseudomonadota</taxon>
        <taxon>Gammaproteobacteria</taxon>
        <taxon>Cellvibrionales</taxon>
        <taxon>Halieaceae</taxon>
        <taxon>Luminiphilus</taxon>
    </lineage>
</organism>
<dbReference type="HOGENOM" id="CLU_048359_3_0_6"/>
<dbReference type="Gene3D" id="2.30.130.40">
    <property type="entry name" value="LON domain-like"/>
    <property type="match status" value="1"/>
</dbReference>
<keyword evidence="3" id="KW-1185">Reference proteome</keyword>
<proteinExistence type="predicted"/>
<dbReference type="PANTHER" id="PTHR46732:SF8">
    <property type="entry name" value="ATP-DEPENDENT PROTEASE LA (LON) DOMAIN PROTEIN"/>
    <property type="match status" value="1"/>
</dbReference>
<sequence>MFNPTGGASMTEIPLFPLSTVLLPHGHMPLQIFEQRYIDLIARTMREQSGFGVVWMRRGAEIAGEGISTPDLGDYGTFARIVDWDQLDNGLLGITIRGNERFDVGEVWREPDGLVMASVELAEPLTPTPLLERWESLTAVLKGLEMHPHVQRMNLSIDYDDAWEVAYTLLQLLPFDESIKYELLGMTSIETLVAELDLLLNQVSGEDAE</sequence>
<protein>
    <submittedName>
        <fullName evidence="2">Peptidase S16, lon domain protein</fullName>
    </submittedName>
</protein>
<dbReference type="eggNOG" id="COG2802">
    <property type="taxonomic scope" value="Bacteria"/>
</dbReference>
<accession>B8KRX4</accession>
<reference evidence="3" key="1">
    <citation type="journal article" date="2013" name="BMC Microbiol.">
        <title>Taxonomy and evolution of bacteriochlorophyll a-containing members of the OM60/NOR5 clade of marine gammaproteobacteria: description of Luminiphilus syltensis gen. nov., sp. nov., reclassification of Haliea rubra as Pseudohaliea rubra gen. nov., comb. nov., and emendation of Chromatocurvus halotolerans.</title>
        <authorList>
            <person name="Spring S."/>
            <person name="Riedel T."/>
            <person name="Sproer C."/>
            <person name="Yan S."/>
            <person name="Harder J."/>
            <person name="Fuchs B.M."/>
        </authorList>
    </citation>
    <scope>NUCLEOTIDE SEQUENCE [LARGE SCALE GENOMIC DNA]</scope>
    <source>
        <strain evidence="3">NOR51-B</strain>
    </source>
</reference>
<name>B8KRX4_9GAMM</name>
<feature type="domain" description="Lon N-terminal" evidence="1">
    <location>
        <begin position="10"/>
        <end position="204"/>
    </location>
</feature>
<evidence type="ECO:0000313" key="2">
    <source>
        <dbReference type="EMBL" id="EED36243.1"/>
    </source>
</evidence>
<dbReference type="InterPro" id="IPR046336">
    <property type="entry name" value="Lon_prtase_N_sf"/>
</dbReference>
<dbReference type="PROSITE" id="PS51787">
    <property type="entry name" value="LON_N"/>
    <property type="match status" value="1"/>
</dbReference>
<dbReference type="EMBL" id="DS999411">
    <property type="protein sequence ID" value="EED36243.1"/>
    <property type="molecule type" value="Genomic_DNA"/>
</dbReference>
<dbReference type="STRING" id="565045.NOR51B_2192"/>
<dbReference type="AlphaFoldDB" id="B8KRX4"/>
<dbReference type="InterPro" id="IPR015947">
    <property type="entry name" value="PUA-like_sf"/>
</dbReference>
<dbReference type="InterPro" id="IPR003111">
    <property type="entry name" value="Lon_prtase_N"/>
</dbReference>